<dbReference type="InterPro" id="IPR030947">
    <property type="entry name" value="EcfA_1"/>
</dbReference>
<comment type="subcellular location">
    <subcellularLocation>
        <location evidence="1">Cell membrane</location>
        <topology evidence="1">Peripheral membrane protein</topology>
    </subcellularLocation>
</comment>
<evidence type="ECO:0000256" key="5">
    <source>
        <dbReference type="ARBA" id="ARBA00022741"/>
    </source>
</evidence>
<dbReference type="EMBL" id="BOPZ01000015">
    <property type="protein sequence ID" value="GIM29241.1"/>
    <property type="molecule type" value="Genomic_DNA"/>
</dbReference>
<dbReference type="SUPFAM" id="SSF52540">
    <property type="entry name" value="P-loop containing nucleoside triphosphate hydrolases"/>
    <property type="match status" value="1"/>
</dbReference>
<evidence type="ECO:0000256" key="2">
    <source>
        <dbReference type="ARBA" id="ARBA00005417"/>
    </source>
</evidence>
<organism evidence="10 11">
    <name type="scientific">Clostridium polyendosporum</name>
    <dbReference type="NCBI Taxonomy" id="69208"/>
    <lineage>
        <taxon>Bacteria</taxon>
        <taxon>Bacillati</taxon>
        <taxon>Bacillota</taxon>
        <taxon>Clostridia</taxon>
        <taxon>Eubacteriales</taxon>
        <taxon>Clostridiaceae</taxon>
        <taxon>Clostridium</taxon>
    </lineage>
</organism>
<keyword evidence="3" id="KW-0813">Transport</keyword>
<sequence length="281" mass="31563">MEHESISFVNVSKIFNANSSMEKMALSNVTLTIERGDFVGISGMNGSGKSTLARMINGLILPSSGEVKINGMNTSNRKNIKKIRSLVGMLFQNPDNQIVNPVVEEDIAFGLINLGLSYHEVKERTDWALSVLGLEELRYQSPHLLSGGQKQKVAIASVLAMKPDYLILDEPTSMLDNISRSELMDTLKFLNREFRMTIVLISHFMEDVIEANRLIILNKGEIYLDDVPCKLFVYPEKLKEAGISPPKIVCLLNRLRERGHEIDNNIITLNQIEGFICKLLK</sequence>
<evidence type="ECO:0000256" key="3">
    <source>
        <dbReference type="ARBA" id="ARBA00022448"/>
    </source>
</evidence>
<dbReference type="GO" id="GO:0005524">
    <property type="term" value="F:ATP binding"/>
    <property type="evidence" value="ECO:0007669"/>
    <property type="project" value="UniProtKB-KW"/>
</dbReference>
<proteinExistence type="inferred from homology"/>
<evidence type="ECO:0000313" key="10">
    <source>
        <dbReference type="EMBL" id="GIM29241.1"/>
    </source>
</evidence>
<keyword evidence="7" id="KW-1278">Translocase</keyword>
<comment type="caution">
    <text evidence="10">The sequence shown here is derived from an EMBL/GenBank/DDBJ whole genome shotgun (WGS) entry which is preliminary data.</text>
</comment>
<dbReference type="FunFam" id="3.40.50.300:FF:000224">
    <property type="entry name" value="Energy-coupling factor transporter ATP-binding protein EcfA"/>
    <property type="match status" value="1"/>
</dbReference>
<dbReference type="CDD" id="cd03225">
    <property type="entry name" value="ABC_cobalt_CbiO_domain1"/>
    <property type="match status" value="1"/>
</dbReference>
<evidence type="ECO:0000256" key="8">
    <source>
        <dbReference type="ARBA" id="ARBA00023136"/>
    </source>
</evidence>
<gene>
    <name evidence="10" type="primary">ecfA_1</name>
    <name evidence="10" type="ORF">CPJCM30710_19070</name>
</gene>
<dbReference type="InterPro" id="IPR017871">
    <property type="entry name" value="ABC_transporter-like_CS"/>
</dbReference>
<evidence type="ECO:0000259" key="9">
    <source>
        <dbReference type="PROSITE" id="PS50893"/>
    </source>
</evidence>
<reference evidence="10" key="1">
    <citation type="submission" date="2021-03" db="EMBL/GenBank/DDBJ databases">
        <title>Taxonomic study of Clostridium polyendosporum from meadow-gley soil under rice.</title>
        <authorList>
            <person name="Kobayashi H."/>
            <person name="Tanizawa Y."/>
            <person name="Yagura M."/>
        </authorList>
    </citation>
    <scope>NUCLEOTIDE SEQUENCE</scope>
    <source>
        <strain evidence="10">JCM 30710</strain>
    </source>
</reference>
<dbReference type="PROSITE" id="PS00211">
    <property type="entry name" value="ABC_TRANSPORTER_1"/>
    <property type="match status" value="1"/>
</dbReference>
<comment type="similarity">
    <text evidence="2">Belongs to the ABC transporter superfamily.</text>
</comment>
<evidence type="ECO:0000313" key="11">
    <source>
        <dbReference type="Proteomes" id="UP000679179"/>
    </source>
</evidence>
<dbReference type="AlphaFoldDB" id="A0A919RZL9"/>
<dbReference type="InterPro" id="IPR050095">
    <property type="entry name" value="ECF_ABC_transporter_ATP-bd"/>
</dbReference>
<dbReference type="PANTHER" id="PTHR43553">
    <property type="entry name" value="HEAVY METAL TRANSPORTER"/>
    <property type="match status" value="1"/>
</dbReference>
<keyword evidence="8" id="KW-0472">Membrane</keyword>
<dbReference type="InterPro" id="IPR003439">
    <property type="entry name" value="ABC_transporter-like_ATP-bd"/>
</dbReference>
<dbReference type="PANTHER" id="PTHR43553:SF24">
    <property type="entry name" value="ENERGY-COUPLING FACTOR TRANSPORTER ATP-BINDING PROTEIN ECFA1"/>
    <property type="match status" value="1"/>
</dbReference>
<dbReference type="SMART" id="SM00382">
    <property type="entry name" value="AAA"/>
    <property type="match status" value="1"/>
</dbReference>
<dbReference type="InterPro" id="IPR027417">
    <property type="entry name" value="P-loop_NTPase"/>
</dbReference>
<evidence type="ECO:0000256" key="6">
    <source>
        <dbReference type="ARBA" id="ARBA00022840"/>
    </source>
</evidence>
<name>A0A919RZL9_9CLOT</name>
<protein>
    <submittedName>
        <fullName evidence="10">Energy-coupling factor transporter ATP-binding protein EcfA</fullName>
    </submittedName>
</protein>
<dbReference type="GO" id="GO:0016887">
    <property type="term" value="F:ATP hydrolysis activity"/>
    <property type="evidence" value="ECO:0007669"/>
    <property type="project" value="InterPro"/>
</dbReference>
<dbReference type="GO" id="GO:0042626">
    <property type="term" value="F:ATPase-coupled transmembrane transporter activity"/>
    <property type="evidence" value="ECO:0007669"/>
    <property type="project" value="TreeGrafter"/>
</dbReference>
<feature type="domain" description="ABC transporter" evidence="9">
    <location>
        <begin position="6"/>
        <end position="244"/>
    </location>
</feature>
<dbReference type="GO" id="GO:0043190">
    <property type="term" value="C:ATP-binding cassette (ABC) transporter complex"/>
    <property type="evidence" value="ECO:0007669"/>
    <property type="project" value="TreeGrafter"/>
</dbReference>
<evidence type="ECO:0000256" key="4">
    <source>
        <dbReference type="ARBA" id="ARBA00022475"/>
    </source>
</evidence>
<keyword evidence="11" id="KW-1185">Reference proteome</keyword>
<keyword evidence="4" id="KW-1003">Cell membrane</keyword>
<evidence type="ECO:0000256" key="1">
    <source>
        <dbReference type="ARBA" id="ARBA00004202"/>
    </source>
</evidence>
<dbReference type="Pfam" id="PF00005">
    <property type="entry name" value="ABC_tran"/>
    <property type="match status" value="1"/>
</dbReference>
<dbReference type="InterPro" id="IPR003593">
    <property type="entry name" value="AAA+_ATPase"/>
</dbReference>
<dbReference type="Proteomes" id="UP000679179">
    <property type="component" value="Unassembled WGS sequence"/>
</dbReference>
<dbReference type="InterPro" id="IPR015856">
    <property type="entry name" value="ABC_transpr_CbiO/EcfA_su"/>
</dbReference>
<accession>A0A919RZL9</accession>
<keyword evidence="6 10" id="KW-0067">ATP-binding</keyword>
<dbReference type="PROSITE" id="PS50893">
    <property type="entry name" value="ABC_TRANSPORTER_2"/>
    <property type="match status" value="1"/>
</dbReference>
<keyword evidence="5" id="KW-0547">Nucleotide-binding</keyword>
<dbReference type="RefSeq" id="WP_212903948.1">
    <property type="nucleotide sequence ID" value="NZ_BOPZ01000015.1"/>
</dbReference>
<evidence type="ECO:0000256" key="7">
    <source>
        <dbReference type="ARBA" id="ARBA00022967"/>
    </source>
</evidence>
<dbReference type="Gene3D" id="3.40.50.300">
    <property type="entry name" value="P-loop containing nucleotide triphosphate hydrolases"/>
    <property type="match status" value="1"/>
</dbReference>
<dbReference type="NCBIfam" id="TIGR04520">
    <property type="entry name" value="ECF_ATPase_1"/>
    <property type="match status" value="1"/>
</dbReference>